<evidence type="ECO:0000313" key="2">
    <source>
        <dbReference type="Proteomes" id="UP000740926"/>
    </source>
</evidence>
<dbReference type="Proteomes" id="UP000740926">
    <property type="component" value="Unassembled WGS sequence"/>
</dbReference>
<comment type="caution">
    <text evidence="1">The sequence shown here is derived from an EMBL/GenBank/DDBJ whole genome shotgun (WGS) entry which is preliminary data.</text>
</comment>
<reference evidence="1 2" key="1">
    <citation type="journal article" date="2020" name="Microb. Genom.">
        <title>Genetic diversity of clinical and environmental Mucorales isolates obtained from an investigation of mucormycosis cases among solid organ transplant recipients.</title>
        <authorList>
            <person name="Nguyen M.H."/>
            <person name="Kaul D."/>
            <person name="Muto C."/>
            <person name="Cheng S.J."/>
            <person name="Richter R.A."/>
            <person name="Bruno V.M."/>
            <person name="Liu G."/>
            <person name="Beyhan S."/>
            <person name="Sundermann A.J."/>
            <person name="Mounaud S."/>
            <person name="Pasculle A.W."/>
            <person name="Nierman W.C."/>
            <person name="Driscoll E."/>
            <person name="Cumbie R."/>
            <person name="Clancy C.J."/>
            <person name="Dupont C.L."/>
        </authorList>
    </citation>
    <scope>NUCLEOTIDE SEQUENCE [LARGE SCALE GENOMIC DNA]</scope>
    <source>
        <strain evidence="1 2">GL24</strain>
    </source>
</reference>
<organism evidence="1 2">
    <name type="scientific">Rhizopus delemar</name>
    <dbReference type="NCBI Taxonomy" id="936053"/>
    <lineage>
        <taxon>Eukaryota</taxon>
        <taxon>Fungi</taxon>
        <taxon>Fungi incertae sedis</taxon>
        <taxon>Mucoromycota</taxon>
        <taxon>Mucoromycotina</taxon>
        <taxon>Mucoromycetes</taxon>
        <taxon>Mucorales</taxon>
        <taxon>Mucorineae</taxon>
        <taxon>Rhizopodaceae</taxon>
        <taxon>Rhizopus</taxon>
    </lineage>
</organism>
<name>A0A9P6XTV2_9FUNG</name>
<dbReference type="AlphaFoldDB" id="A0A9P6XTV2"/>
<gene>
    <name evidence="1" type="ORF">G6F50_016505</name>
</gene>
<dbReference type="EMBL" id="JAANIU010010484">
    <property type="protein sequence ID" value="KAG1531798.1"/>
    <property type="molecule type" value="Genomic_DNA"/>
</dbReference>
<accession>A0A9P6XTV2</accession>
<sequence>MHGDRSIGRFSAVVRRVDIAVGEAPGNVPVAADDHRRQAGQRETGDIDLAARGLRVGVAQAHAEPQPRRAQAEVHVIGDDGAAVGGQCAGYGEVVAADRIGLFLSGARLSLQCAQI</sequence>
<keyword evidence="2" id="KW-1185">Reference proteome</keyword>
<protein>
    <submittedName>
        <fullName evidence="1">Uncharacterized protein</fullName>
    </submittedName>
</protein>
<evidence type="ECO:0000313" key="1">
    <source>
        <dbReference type="EMBL" id="KAG1531798.1"/>
    </source>
</evidence>
<proteinExistence type="predicted"/>